<evidence type="ECO:0000256" key="3">
    <source>
        <dbReference type="ARBA" id="ARBA00022723"/>
    </source>
</evidence>
<feature type="domain" description="Reverse transcriptase" evidence="13">
    <location>
        <begin position="1"/>
        <end position="82"/>
    </location>
</feature>
<dbReference type="InterPro" id="IPR001584">
    <property type="entry name" value="Integrase_cat-core"/>
</dbReference>
<keyword evidence="12" id="KW-0511">Multifunctional enzyme</keyword>
<feature type="domain" description="Integrase catalytic" evidence="14">
    <location>
        <begin position="414"/>
        <end position="520"/>
    </location>
</feature>
<evidence type="ECO:0000256" key="2">
    <source>
        <dbReference type="ARBA" id="ARBA00022670"/>
    </source>
</evidence>
<dbReference type="CDD" id="cd01647">
    <property type="entry name" value="RT_LTR"/>
    <property type="match status" value="1"/>
</dbReference>
<dbReference type="Gene3D" id="3.30.420.10">
    <property type="entry name" value="Ribonuclease H-like superfamily/Ribonuclease H"/>
    <property type="match status" value="1"/>
</dbReference>
<keyword evidence="2" id="KW-0645">Protease</keyword>
<evidence type="ECO:0000256" key="7">
    <source>
        <dbReference type="ARBA" id="ARBA00022908"/>
    </source>
</evidence>
<dbReference type="GO" id="GO:0005634">
    <property type="term" value="C:nucleus"/>
    <property type="evidence" value="ECO:0007669"/>
    <property type="project" value="UniProtKB-SubCell"/>
</dbReference>
<dbReference type="Gene3D" id="3.30.70.270">
    <property type="match status" value="2"/>
</dbReference>
<dbReference type="Pfam" id="PF17921">
    <property type="entry name" value="Integrase_H2C2"/>
    <property type="match status" value="1"/>
</dbReference>
<evidence type="ECO:0000256" key="9">
    <source>
        <dbReference type="ARBA" id="ARBA00022932"/>
    </source>
</evidence>
<dbReference type="InterPro" id="IPR041588">
    <property type="entry name" value="Integrase_H2C2"/>
</dbReference>
<evidence type="ECO:0000256" key="10">
    <source>
        <dbReference type="ARBA" id="ARBA00023125"/>
    </source>
</evidence>
<evidence type="ECO:0000256" key="4">
    <source>
        <dbReference type="ARBA" id="ARBA00022750"/>
    </source>
</evidence>
<keyword evidence="9" id="KW-0239">DNA-directed DNA polymerase</keyword>
<organism evidence="15 16">
    <name type="scientific">Paspalum notatum var. saurae</name>
    <dbReference type="NCBI Taxonomy" id="547442"/>
    <lineage>
        <taxon>Eukaryota</taxon>
        <taxon>Viridiplantae</taxon>
        <taxon>Streptophyta</taxon>
        <taxon>Embryophyta</taxon>
        <taxon>Tracheophyta</taxon>
        <taxon>Spermatophyta</taxon>
        <taxon>Magnoliopsida</taxon>
        <taxon>Liliopsida</taxon>
        <taxon>Poales</taxon>
        <taxon>Poaceae</taxon>
        <taxon>PACMAD clade</taxon>
        <taxon>Panicoideae</taxon>
        <taxon>Andropogonodae</taxon>
        <taxon>Paspaleae</taxon>
        <taxon>Paspalinae</taxon>
        <taxon>Paspalum</taxon>
    </lineage>
</organism>
<dbReference type="GO" id="GO:0046872">
    <property type="term" value="F:metal ion binding"/>
    <property type="evidence" value="ECO:0007669"/>
    <property type="project" value="UniProtKB-KW"/>
</dbReference>
<evidence type="ECO:0000256" key="1">
    <source>
        <dbReference type="ARBA" id="ARBA00004123"/>
    </source>
</evidence>
<keyword evidence="9" id="KW-0808">Transferase</keyword>
<dbReference type="InterPro" id="IPR056924">
    <property type="entry name" value="SH3_Tf2-1"/>
</dbReference>
<keyword evidence="10" id="KW-0238">DNA-binding</keyword>
<evidence type="ECO:0000256" key="12">
    <source>
        <dbReference type="ARBA" id="ARBA00023268"/>
    </source>
</evidence>
<proteinExistence type="predicted"/>
<dbReference type="InterPro" id="IPR023780">
    <property type="entry name" value="Chromo_domain"/>
</dbReference>
<dbReference type="InterPro" id="IPR043128">
    <property type="entry name" value="Rev_trsase/Diguanyl_cyclase"/>
</dbReference>
<dbReference type="GO" id="GO:0003887">
    <property type="term" value="F:DNA-directed DNA polymerase activity"/>
    <property type="evidence" value="ECO:0007669"/>
    <property type="project" value="UniProtKB-KW"/>
</dbReference>
<keyword evidence="16" id="KW-1185">Reference proteome</keyword>
<keyword evidence="9" id="KW-0548">Nucleotidyltransferase</keyword>
<dbReference type="InterPro" id="IPR036397">
    <property type="entry name" value="RNaseH_sf"/>
</dbReference>
<dbReference type="SUPFAM" id="SSF56672">
    <property type="entry name" value="DNA/RNA polymerases"/>
    <property type="match status" value="1"/>
</dbReference>
<dbReference type="SUPFAM" id="SSF53098">
    <property type="entry name" value="Ribonuclease H-like"/>
    <property type="match status" value="1"/>
</dbReference>
<dbReference type="Pfam" id="PF17919">
    <property type="entry name" value="RT_RNaseH_2"/>
    <property type="match status" value="1"/>
</dbReference>
<dbReference type="PANTHER" id="PTHR37984:SF5">
    <property type="entry name" value="PROTEIN NYNRIN-LIKE"/>
    <property type="match status" value="1"/>
</dbReference>
<dbReference type="GO" id="GO:0015074">
    <property type="term" value="P:DNA integration"/>
    <property type="evidence" value="ECO:0007669"/>
    <property type="project" value="UniProtKB-KW"/>
</dbReference>
<evidence type="ECO:0000259" key="13">
    <source>
        <dbReference type="PROSITE" id="PS50878"/>
    </source>
</evidence>
<evidence type="ECO:0000256" key="8">
    <source>
        <dbReference type="ARBA" id="ARBA00022918"/>
    </source>
</evidence>
<dbReference type="Pfam" id="PF00385">
    <property type="entry name" value="Chromo"/>
    <property type="match status" value="1"/>
</dbReference>
<dbReference type="InterPro" id="IPR050951">
    <property type="entry name" value="Retrovirus_Pol_polyprotein"/>
</dbReference>
<dbReference type="PANTHER" id="PTHR37984">
    <property type="entry name" value="PROTEIN CBG26694"/>
    <property type="match status" value="1"/>
</dbReference>
<evidence type="ECO:0000313" key="16">
    <source>
        <dbReference type="Proteomes" id="UP001341281"/>
    </source>
</evidence>
<evidence type="ECO:0000256" key="11">
    <source>
        <dbReference type="ARBA" id="ARBA00023172"/>
    </source>
</evidence>
<keyword evidence="7" id="KW-0229">DNA integration</keyword>
<evidence type="ECO:0000259" key="14">
    <source>
        <dbReference type="PROSITE" id="PS50994"/>
    </source>
</evidence>
<dbReference type="InterPro" id="IPR012337">
    <property type="entry name" value="RNaseH-like_sf"/>
</dbReference>
<evidence type="ECO:0000313" key="15">
    <source>
        <dbReference type="EMBL" id="WVZ89845.1"/>
    </source>
</evidence>
<dbReference type="Gene3D" id="2.40.50.40">
    <property type="match status" value="1"/>
</dbReference>
<dbReference type="EMBL" id="CP144752">
    <property type="protein sequence ID" value="WVZ89845.1"/>
    <property type="molecule type" value="Genomic_DNA"/>
</dbReference>
<dbReference type="InterPro" id="IPR041577">
    <property type="entry name" value="RT_RNaseH_2"/>
</dbReference>
<dbReference type="PROSITE" id="PS50994">
    <property type="entry name" value="INTEGRASE"/>
    <property type="match status" value="1"/>
</dbReference>
<dbReference type="InterPro" id="IPR023779">
    <property type="entry name" value="Chromodomain_CS"/>
</dbReference>
<dbReference type="Gene3D" id="1.10.340.70">
    <property type="match status" value="1"/>
</dbReference>
<dbReference type="InterPro" id="IPR016197">
    <property type="entry name" value="Chromo-like_dom_sf"/>
</dbReference>
<keyword evidence="3" id="KW-0479">Metal-binding</keyword>
<keyword evidence="5" id="KW-0378">Hydrolase</keyword>
<gene>
    <name evidence="15" type="ORF">U9M48_036199</name>
</gene>
<dbReference type="GO" id="GO:0003677">
    <property type="term" value="F:DNA binding"/>
    <property type="evidence" value="ECO:0007669"/>
    <property type="project" value="UniProtKB-KW"/>
</dbReference>
<keyword evidence="4" id="KW-0064">Aspartyl protease</keyword>
<evidence type="ECO:0000256" key="6">
    <source>
        <dbReference type="ARBA" id="ARBA00022842"/>
    </source>
</evidence>
<evidence type="ECO:0000256" key="5">
    <source>
        <dbReference type="ARBA" id="ARBA00022801"/>
    </source>
</evidence>
<keyword evidence="11" id="KW-0233">DNA recombination</keyword>
<dbReference type="GO" id="GO:0003964">
    <property type="term" value="F:RNA-directed DNA polymerase activity"/>
    <property type="evidence" value="ECO:0007669"/>
    <property type="project" value="UniProtKB-KW"/>
</dbReference>
<dbReference type="InterPro" id="IPR043502">
    <property type="entry name" value="DNA/RNA_pol_sf"/>
</dbReference>
<name>A0AAQ3X994_PASNO</name>
<dbReference type="PROSITE" id="PS00598">
    <property type="entry name" value="CHROMO_1"/>
    <property type="match status" value="1"/>
</dbReference>
<protein>
    <submittedName>
        <fullName evidence="15">Uncharacterized protein</fullName>
    </submittedName>
</protein>
<keyword evidence="8" id="KW-0695">RNA-directed DNA polymerase</keyword>
<accession>A0AAQ3X994</accession>
<dbReference type="Proteomes" id="UP001341281">
    <property type="component" value="Chromosome 08"/>
</dbReference>
<dbReference type="GO" id="GO:0006310">
    <property type="term" value="P:DNA recombination"/>
    <property type="evidence" value="ECO:0007669"/>
    <property type="project" value="UniProtKB-KW"/>
</dbReference>
<dbReference type="PROSITE" id="PS50878">
    <property type="entry name" value="RT_POL"/>
    <property type="match status" value="1"/>
</dbReference>
<dbReference type="Pfam" id="PF00078">
    <property type="entry name" value="RVT_1"/>
    <property type="match status" value="1"/>
</dbReference>
<dbReference type="SUPFAM" id="SSF54160">
    <property type="entry name" value="Chromo domain-like"/>
    <property type="match status" value="1"/>
</dbReference>
<dbReference type="InterPro" id="IPR000477">
    <property type="entry name" value="RT_dom"/>
</dbReference>
<dbReference type="Pfam" id="PF24626">
    <property type="entry name" value="SH3_Tf2-1"/>
    <property type="match status" value="1"/>
</dbReference>
<dbReference type="GO" id="GO:0006508">
    <property type="term" value="P:proteolysis"/>
    <property type="evidence" value="ECO:0007669"/>
    <property type="project" value="UniProtKB-KW"/>
</dbReference>
<dbReference type="GO" id="GO:0004190">
    <property type="term" value="F:aspartic-type endopeptidase activity"/>
    <property type="evidence" value="ECO:0007669"/>
    <property type="project" value="UniProtKB-KW"/>
</dbReference>
<sequence>MPFGLTNAPATFQGLMNYIFADLLRQEVLVFMDDILIYSSILQEHVQLLQTIFHILDQHKFLTKRSKCSFAQPSIEYLGHVISAAGVATEPSKIDAIQNWPQPKTLKQLRGFLGLTGYYRKFVRHYGIISRPLTLLLKKGSVFVWSREVDMAFQLLKQKLVEAPVLVVLDFSKPFVLETNACDLGVGAVLMQEGHPWINGDNTCNIKPLSLGLNIRRVSTRLQHKALVKLMDLQYTIQYKKGSTNTAADALSGCPMPQEVYALSEVVSSWMHRIQQGYDDDEDTKQLLTAVTIDPTGHKDYTLHNGILQFKGRVWQHILQALHSSGIGGHSGIHGTYHRVKQLFAWPALKKSVQLFVQTCDICQRAKTEHPLPIPQQAWEIVSLDFIEGLPVSDRFNTILVVVDKFTKYGHFLALLSQLFRLHGLPRMIISDRDQVFTSAVWQELFRLSDTVLMMSSSYHPQTDGQTERLNQCLEGFLRCTMHSCPRKWNKWLPVAEHWYNTTIHSSLGRSPFEVLYGYTPRSLGIANLKLCTVPDLEHWMQERELLSQLIQQQLLRAQQRMKAQVDKKRSERSFAVGDPVYLKLQPHVQSSVASRSNQKLAFRYYGPFKVLQKVGQVAYKLELPDTAHIHPMIHVSQLMKHTPSQRLITFDLSSVCTDPFSMAIPEAVLQQRHIQRGTALVSQLLIKWTGLPYHLATWETAEDIKQRFPSAPAWGHAAA</sequence>
<dbReference type="FunFam" id="3.30.70.270:FF:000003">
    <property type="entry name" value="Transposon Ty3-G Gag-Pol polyprotein"/>
    <property type="match status" value="1"/>
</dbReference>
<reference evidence="15 16" key="1">
    <citation type="submission" date="2024-02" db="EMBL/GenBank/DDBJ databases">
        <title>High-quality chromosome-scale genome assembly of Pensacola bahiagrass (Paspalum notatum Flugge var. saurae).</title>
        <authorList>
            <person name="Vega J.M."/>
            <person name="Podio M."/>
            <person name="Orjuela J."/>
            <person name="Siena L.A."/>
            <person name="Pessino S.C."/>
            <person name="Combes M.C."/>
            <person name="Mariac C."/>
            <person name="Albertini E."/>
            <person name="Pupilli F."/>
            <person name="Ortiz J.P.A."/>
            <person name="Leblanc O."/>
        </authorList>
    </citation>
    <scope>NUCLEOTIDE SEQUENCE [LARGE SCALE GENOMIC DNA]</scope>
    <source>
        <strain evidence="15">R1</strain>
        <tissue evidence="15">Leaf</tissue>
    </source>
</reference>
<comment type="subcellular location">
    <subcellularLocation>
        <location evidence="1">Nucleus</location>
    </subcellularLocation>
</comment>
<dbReference type="FunFam" id="3.30.70.270:FF:000020">
    <property type="entry name" value="Transposon Tf2-6 polyprotein-like Protein"/>
    <property type="match status" value="1"/>
</dbReference>
<keyword evidence="6" id="KW-0460">Magnesium</keyword>
<dbReference type="AlphaFoldDB" id="A0AAQ3X994"/>